<keyword evidence="2" id="KW-1133">Transmembrane helix</keyword>
<feature type="compositionally biased region" description="Basic and acidic residues" evidence="1">
    <location>
        <begin position="11"/>
        <end position="20"/>
    </location>
</feature>
<organism evidence="3 4">
    <name type="scientific">Achlya hypogyna</name>
    <name type="common">Oomycete</name>
    <name type="synonym">Protoachlya hypogyna</name>
    <dbReference type="NCBI Taxonomy" id="1202772"/>
    <lineage>
        <taxon>Eukaryota</taxon>
        <taxon>Sar</taxon>
        <taxon>Stramenopiles</taxon>
        <taxon>Oomycota</taxon>
        <taxon>Saprolegniomycetes</taxon>
        <taxon>Saprolegniales</taxon>
        <taxon>Achlyaceae</taxon>
        <taxon>Achlya</taxon>
    </lineage>
</organism>
<comment type="caution">
    <text evidence="3">The sequence shown here is derived from an EMBL/GenBank/DDBJ whole genome shotgun (WGS) entry which is preliminary data.</text>
</comment>
<evidence type="ECO:0000313" key="4">
    <source>
        <dbReference type="Proteomes" id="UP000243579"/>
    </source>
</evidence>
<sequence length="424" mass="47745">MSAGVRPRPTRQTERRGWRHGDLHVEESHMDAPPSPVLPDAPSTVPRFYRVVTCAILFIVGTAALMYRNIELQNARDDRLLMEIQGSIAEMDDIAATAAKMEAHALRLASIAQSQLDAQVHQLDDGRLVTQQEKIRAEVESIHVETMQHMQHMMQAMVETTRKEALDMMLTMADDLARVTTETDGEATLDVLDEEKTSIDEAEADPSPAPQPSTVAPQPATTSRPSTQTPSSTVAQPSVTSFVDMFHLPHYWIFVSLCTLGISLFVGSCMQRRASITRYHMALQRSVHRMHLSLQAGLRSINNFFSGAVRGWRWVVEKKEQLSQAVYWSPTKGDPPLLDDEDDDYDEAEESVYFYPQTPSLERREQPPLDESTTQVHFDFDDDADEGLQAQTTYSALHRQSHYVNAADFNDLLTPPARSRRQGR</sequence>
<feature type="region of interest" description="Disordered" evidence="1">
    <location>
        <begin position="199"/>
        <end position="235"/>
    </location>
</feature>
<reference evidence="3 4" key="1">
    <citation type="journal article" date="2014" name="Genome Biol. Evol.">
        <title>The secreted proteins of Achlya hypogyna and Thraustotheca clavata identify the ancestral oomycete secretome and reveal gene acquisitions by horizontal gene transfer.</title>
        <authorList>
            <person name="Misner I."/>
            <person name="Blouin N."/>
            <person name="Leonard G."/>
            <person name="Richards T.A."/>
            <person name="Lane C.E."/>
        </authorList>
    </citation>
    <scope>NUCLEOTIDE SEQUENCE [LARGE SCALE GENOMIC DNA]</scope>
    <source>
        <strain evidence="3 4">ATCC 48635</strain>
    </source>
</reference>
<evidence type="ECO:0000256" key="2">
    <source>
        <dbReference type="SAM" id="Phobius"/>
    </source>
</evidence>
<dbReference type="AlphaFoldDB" id="A0A1V9YQ38"/>
<feature type="compositionally biased region" description="Low complexity" evidence="1">
    <location>
        <begin position="216"/>
        <end position="233"/>
    </location>
</feature>
<dbReference type="Proteomes" id="UP000243579">
    <property type="component" value="Unassembled WGS sequence"/>
</dbReference>
<feature type="transmembrane region" description="Helical" evidence="2">
    <location>
        <begin position="48"/>
        <end position="67"/>
    </location>
</feature>
<keyword evidence="4" id="KW-1185">Reference proteome</keyword>
<evidence type="ECO:0000313" key="3">
    <source>
        <dbReference type="EMBL" id="OQR87856.1"/>
    </source>
</evidence>
<evidence type="ECO:0008006" key="5">
    <source>
        <dbReference type="Google" id="ProtNLM"/>
    </source>
</evidence>
<keyword evidence="2" id="KW-0812">Transmembrane</keyword>
<dbReference type="OrthoDB" id="76574at2759"/>
<feature type="region of interest" description="Disordered" evidence="1">
    <location>
        <begin position="1"/>
        <end position="20"/>
    </location>
</feature>
<accession>A0A1V9YQ38</accession>
<gene>
    <name evidence="3" type="ORF">ACHHYP_07994</name>
</gene>
<dbReference type="EMBL" id="JNBR01001422">
    <property type="protein sequence ID" value="OQR87856.1"/>
    <property type="molecule type" value="Genomic_DNA"/>
</dbReference>
<proteinExistence type="predicted"/>
<name>A0A1V9YQ38_ACHHY</name>
<feature type="transmembrane region" description="Helical" evidence="2">
    <location>
        <begin position="251"/>
        <end position="268"/>
    </location>
</feature>
<keyword evidence="2" id="KW-0472">Membrane</keyword>
<protein>
    <recommendedName>
        <fullName evidence="5">Transmembrane protein</fullName>
    </recommendedName>
</protein>
<evidence type="ECO:0000256" key="1">
    <source>
        <dbReference type="SAM" id="MobiDB-lite"/>
    </source>
</evidence>